<evidence type="ECO:0000256" key="9">
    <source>
        <dbReference type="PROSITE-ProRule" id="PRU10141"/>
    </source>
</evidence>
<evidence type="ECO:0000256" key="8">
    <source>
        <dbReference type="ARBA" id="ARBA00048679"/>
    </source>
</evidence>
<evidence type="ECO:0000313" key="11">
    <source>
        <dbReference type="EMBL" id="KAK9068969.1"/>
    </source>
</evidence>
<dbReference type="GO" id="GO:0009506">
    <property type="term" value="C:plasmodesma"/>
    <property type="evidence" value="ECO:0007669"/>
    <property type="project" value="TreeGrafter"/>
</dbReference>
<feature type="binding site" evidence="9">
    <location>
        <position position="55"/>
    </location>
    <ligand>
        <name>ATP</name>
        <dbReference type="ChEBI" id="CHEBI:30616"/>
    </ligand>
</feature>
<name>A0AAP0H1G8_9ASTR</name>
<evidence type="ECO:0000256" key="3">
    <source>
        <dbReference type="ARBA" id="ARBA00022679"/>
    </source>
</evidence>
<dbReference type="EC" id="2.7.11.1" evidence="1"/>
<evidence type="ECO:0000256" key="1">
    <source>
        <dbReference type="ARBA" id="ARBA00012513"/>
    </source>
</evidence>
<comment type="catalytic activity">
    <reaction evidence="7">
        <text>L-threonyl-[protein] + ATP = O-phospho-L-threonyl-[protein] + ADP + H(+)</text>
        <dbReference type="Rhea" id="RHEA:46608"/>
        <dbReference type="Rhea" id="RHEA-COMP:11060"/>
        <dbReference type="Rhea" id="RHEA-COMP:11605"/>
        <dbReference type="ChEBI" id="CHEBI:15378"/>
        <dbReference type="ChEBI" id="CHEBI:30013"/>
        <dbReference type="ChEBI" id="CHEBI:30616"/>
        <dbReference type="ChEBI" id="CHEBI:61977"/>
        <dbReference type="ChEBI" id="CHEBI:456216"/>
        <dbReference type="EC" id="2.7.11.1"/>
    </reaction>
</comment>
<evidence type="ECO:0000256" key="2">
    <source>
        <dbReference type="ARBA" id="ARBA00022527"/>
    </source>
</evidence>
<evidence type="ECO:0000259" key="10">
    <source>
        <dbReference type="PROSITE" id="PS50011"/>
    </source>
</evidence>
<dbReference type="Pfam" id="PF00168">
    <property type="entry name" value="C2"/>
    <property type="match status" value="3"/>
</dbReference>
<dbReference type="SUPFAM" id="SSF56112">
    <property type="entry name" value="Protein kinase-like (PK-like)"/>
    <property type="match status" value="1"/>
</dbReference>
<keyword evidence="6 9" id="KW-0067">ATP-binding</keyword>
<evidence type="ECO:0000313" key="12">
    <source>
        <dbReference type="Proteomes" id="UP001408789"/>
    </source>
</evidence>
<dbReference type="InterPro" id="IPR000719">
    <property type="entry name" value="Prot_kinase_dom"/>
</dbReference>
<dbReference type="SMART" id="SM00220">
    <property type="entry name" value="S_TKc"/>
    <property type="match status" value="1"/>
</dbReference>
<dbReference type="EMBL" id="JBCNJP010000014">
    <property type="protein sequence ID" value="KAK9068969.1"/>
    <property type="molecule type" value="Genomic_DNA"/>
</dbReference>
<gene>
    <name evidence="11" type="ORF">SSX86_013085</name>
</gene>
<dbReference type="Gene3D" id="1.10.510.10">
    <property type="entry name" value="Transferase(Phosphotransferase) domain 1"/>
    <property type="match status" value="1"/>
</dbReference>
<reference evidence="11 12" key="1">
    <citation type="submission" date="2024-04" db="EMBL/GenBank/DDBJ databases">
        <title>The reference genome of an endangered Asteraceae, Deinandra increscens subsp. villosa, native to the Central Coast of California.</title>
        <authorList>
            <person name="Guilliams M."/>
            <person name="Hasenstab-Lehman K."/>
            <person name="Meyer R."/>
            <person name="Mcevoy S."/>
        </authorList>
    </citation>
    <scope>NUCLEOTIDE SEQUENCE [LARGE SCALE GENOMIC DNA]</scope>
    <source>
        <tissue evidence="11">Leaf</tissue>
    </source>
</reference>
<organism evidence="11 12">
    <name type="scientific">Deinandra increscens subsp. villosa</name>
    <dbReference type="NCBI Taxonomy" id="3103831"/>
    <lineage>
        <taxon>Eukaryota</taxon>
        <taxon>Viridiplantae</taxon>
        <taxon>Streptophyta</taxon>
        <taxon>Embryophyta</taxon>
        <taxon>Tracheophyta</taxon>
        <taxon>Spermatophyta</taxon>
        <taxon>Magnoliopsida</taxon>
        <taxon>eudicotyledons</taxon>
        <taxon>Gunneridae</taxon>
        <taxon>Pentapetalae</taxon>
        <taxon>asterids</taxon>
        <taxon>campanulids</taxon>
        <taxon>Asterales</taxon>
        <taxon>Asteraceae</taxon>
        <taxon>Asteroideae</taxon>
        <taxon>Heliantheae alliance</taxon>
        <taxon>Madieae</taxon>
        <taxon>Madiinae</taxon>
        <taxon>Deinandra</taxon>
    </lineage>
</organism>
<dbReference type="Proteomes" id="UP001408789">
    <property type="component" value="Unassembled WGS sequence"/>
</dbReference>
<dbReference type="Pfam" id="PF00069">
    <property type="entry name" value="Pkinase"/>
    <property type="match status" value="1"/>
</dbReference>
<keyword evidence="12" id="KW-1185">Reference proteome</keyword>
<dbReference type="InterPro" id="IPR008271">
    <property type="entry name" value="Ser/Thr_kinase_AS"/>
</dbReference>
<keyword evidence="5" id="KW-0418">Kinase</keyword>
<evidence type="ECO:0000256" key="4">
    <source>
        <dbReference type="ARBA" id="ARBA00022741"/>
    </source>
</evidence>
<evidence type="ECO:0000256" key="6">
    <source>
        <dbReference type="ARBA" id="ARBA00022840"/>
    </source>
</evidence>
<protein>
    <recommendedName>
        <fullName evidence="1">non-specific serine/threonine protein kinase</fullName>
        <ecNumber evidence="1">2.7.11.1</ecNumber>
    </recommendedName>
</protein>
<dbReference type="PANTHER" id="PTHR27003:SF359">
    <property type="entry name" value="SERINE_THREONINE-PROTEIN KINASE UNC-51-RELATED"/>
    <property type="match status" value="1"/>
</dbReference>
<accession>A0AAP0H1G8</accession>
<dbReference type="GO" id="GO:0004674">
    <property type="term" value="F:protein serine/threonine kinase activity"/>
    <property type="evidence" value="ECO:0007669"/>
    <property type="project" value="UniProtKB-KW"/>
</dbReference>
<dbReference type="GO" id="GO:0004714">
    <property type="term" value="F:transmembrane receptor protein tyrosine kinase activity"/>
    <property type="evidence" value="ECO:0007669"/>
    <property type="project" value="InterPro"/>
</dbReference>
<dbReference type="FunFam" id="1.10.510.10:FF:001023">
    <property type="entry name" value="Os07g0541700 protein"/>
    <property type="match status" value="1"/>
</dbReference>
<dbReference type="GO" id="GO:0005886">
    <property type="term" value="C:plasma membrane"/>
    <property type="evidence" value="ECO:0007669"/>
    <property type="project" value="TreeGrafter"/>
</dbReference>
<dbReference type="PANTHER" id="PTHR27003">
    <property type="entry name" value="OS07G0166700 PROTEIN"/>
    <property type="match status" value="1"/>
</dbReference>
<keyword evidence="3" id="KW-0808">Transferase</keyword>
<keyword evidence="4 9" id="KW-0547">Nucleotide-binding</keyword>
<dbReference type="PROSITE" id="PS50011">
    <property type="entry name" value="PROTEIN_KINASE_DOM"/>
    <property type="match status" value="1"/>
</dbReference>
<dbReference type="InterPro" id="IPR011009">
    <property type="entry name" value="Kinase-like_dom_sf"/>
</dbReference>
<dbReference type="AlphaFoldDB" id="A0AAP0H1G8"/>
<proteinExistence type="predicted"/>
<dbReference type="Gene3D" id="3.30.200.20">
    <property type="entry name" value="Phosphorylase Kinase, domain 1"/>
    <property type="match status" value="1"/>
</dbReference>
<feature type="domain" description="Protein kinase" evidence="10">
    <location>
        <begin position="24"/>
        <end position="298"/>
    </location>
</feature>
<comment type="caution">
    <text evidence="11">The sequence shown here is derived from an EMBL/GenBank/DDBJ whole genome shotgun (WGS) entry which is preliminary data.</text>
</comment>
<dbReference type="FunFam" id="3.30.200.20:FF:000039">
    <property type="entry name" value="receptor-like protein kinase FERONIA"/>
    <property type="match status" value="1"/>
</dbReference>
<comment type="catalytic activity">
    <reaction evidence="8">
        <text>L-seryl-[protein] + ATP = O-phospho-L-seryl-[protein] + ADP + H(+)</text>
        <dbReference type="Rhea" id="RHEA:17989"/>
        <dbReference type="Rhea" id="RHEA-COMP:9863"/>
        <dbReference type="Rhea" id="RHEA-COMP:11604"/>
        <dbReference type="ChEBI" id="CHEBI:15378"/>
        <dbReference type="ChEBI" id="CHEBI:29999"/>
        <dbReference type="ChEBI" id="CHEBI:30616"/>
        <dbReference type="ChEBI" id="CHEBI:83421"/>
        <dbReference type="ChEBI" id="CHEBI:456216"/>
        <dbReference type="EC" id="2.7.11.1"/>
    </reaction>
</comment>
<dbReference type="InterPro" id="IPR000008">
    <property type="entry name" value="C2_dom"/>
</dbReference>
<dbReference type="PROSITE" id="PS00107">
    <property type="entry name" value="PROTEIN_KINASE_ATP"/>
    <property type="match status" value="1"/>
</dbReference>
<keyword evidence="2" id="KW-0723">Serine/threonine-protein kinase</keyword>
<dbReference type="InterPro" id="IPR045272">
    <property type="entry name" value="ANXUR1/2-like"/>
</dbReference>
<evidence type="ECO:0000256" key="7">
    <source>
        <dbReference type="ARBA" id="ARBA00047899"/>
    </source>
</evidence>
<sequence length="630" mass="70927">MSRTNQFKHLKIKLEAIQSATNNFSADNCIGHGGFGKVYKGELTHESGESMVAFKRLDPAFGQGNSEFWKEIMMLSYYRHENIVSLLGYCDDHGEKILVYEYASKKSLDSYLSNDDLTWVQRLKICVGASRGLAYLHTPADTKLRILHRDIKSSNILLDGNWNAKISDFGLAKFAPANSQFTFLISNPAGTPVYIDPEYQETGLLTKESDVYSFGVVLFEVLCGRLCFGEKNLRPLIGIVREYYLESKISDLVYSNIRDGINRSSLNLYVDLAYKCINRNPGERPLMTEIVSTLEKAFDIQVRGAYTRKDTVARGTGILHMKVIGTTDDGSIPFHDSNHYMVLNVHSGYPVENTRTNTLNVNEVNALWIQEFTVRMKPVRSQSLDLAIYKVSVMNTVYPIWLQQFTFILEQPPTDEKLHLEVINDSWTRLIPGKVKVREDTTVYESGILYMKVIGTTDDGSEPFDASNHYMVLSVAGDDPLENIRMTTLKVNEVNAVWNEEFALRDLMRSQFLELTINKVSVKNTHFPIRLQEFTFILEQPSTDENLHLEVVYNSRMGLIPGKGSFGCVDISLALLVLLTRNGPTSSTHLNEKGSTGFTITNEVLITVSISSKWSCNGGPNDDGKIVTNS</sequence>
<evidence type="ECO:0000256" key="5">
    <source>
        <dbReference type="ARBA" id="ARBA00022777"/>
    </source>
</evidence>
<dbReference type="PROSITE" id="PS00108">
    <property type="entry name" value="PROTEIN_KINASE_ST"/>
    <property type="match status" value="1"/>
</dbReference>
<dbReference type="InterPro" id="IPR017441">
    <property type="entry name" value="Protein_kinase_ATP_BS"/>
</dbReference>
<dbReference type="GO" id="GO:0005524">
    <property type="term" value="F:ATP binding"/>
    <property type="evidence" value="ECO:0007669"/>
    <property type="project" value="UniProtKB-UniRule"/>
</dbReference>